<feature type="domain" description="Flotillin C-terminal" evidence="1">
    <location>
        <begin position="5"/>
        <end position="67"/>
    </location>
</feature>
<organism evidence="2 3">
    <name type="scientific">Paenibacillus rhizophilus</name>
    <dbReference type="NCBI Taxonomy" id="1850366"/>
    <lineage>
        <taxon>Bacteria</taxon>
        <taxon>Bacillati</taxon>
        <taxon>Bacillota</taxon>
        <taxon>Bacilli</taxon>
        <taxon>Bacillales</taxon>
        <taxon>Paenibacillaceae</taxon>
        <taxon>Paenibacillus</taxon>
    </lineage>
</organism>
<dbReference type="InterPro" id="IPR031905">
    <property type="entry name" value="Flotillin_C"/>
</dbReference>
<name>A0A3N9PBE4_9BACL</name>
<dbReference type="AlphaFoldDB" id="A0A3N9PBE4"/>
<gene>
    <name evidence="2" type="ORF">EH198_03955</name>
</gene>
<evidence type="ECO:0000313" key="3">
    <source>
        <dbReference type="Proteomes" id="UP000282529"/>
    </source>
</evidence>
<proteinExistence type="predicted"/>
<accession>A0A3N9PBE4</accession>
<keyword evidence="3" id="KW-1185">Reference proteome</keyword>
<evidence type="ECO:0000259" key="1">
    <source>
        <dbReference type="Pfam" id="PF15975"/>
    </source>
</evidence>
<protein>
    <recommendedName>
        <fullName evidence="1">Flotillin C-terminal domain-containing protein</fullName>
    </recommendedName>
</protein>
<dbReference type="EMBL" id="RQPI01000001">
    <property type="protein sequence ID" value="RQW13571.1"/>
    <property type="molecule type" value="Genomic_DNA"/>
</dbReference>
<dbReference type="OrthoDB" id="9786220at2"/>
<comment type="caution">
    <text evidence="2">The sequence shown here is derived from an EMBL/GenBank/DDBJ whole genome shotgun (WGS) entry which is preliminary data.</text>
</comment>
<sequence>MVQLAGAAEAGALEKKAEAYKQFTQAALTVEFLKVLPELAEKIASPLTKVDKITVISQDGASSGVNKITGDIAKIMAQIPELTHIVS</sequence>
<reference evidence="2 3" key="1">
    <citation type="submission" date="2018-11" db="EMBL/GenBank/DDBJ databases">
        <title>Genome sequence of strain 7197.</title>
        <authorList>
            <person name="Gao J."/>
            <person name="Sun J."/>
        </authorList>
    </citation>
    <scope>NUCLEOTIDE SEQUENCE [LARGE SCALE GENOMIC DNA]</scope>
    <source>
        <strain evidence="2 3">7197</strain>
    </source>
</reference>
<dbReference type="Pfam" id="PF15975">
    <property type="entry name" value="Flot"/>
    <property type="match status" value="1"/>
</dbReference>
<evidence type="ECO:0000313" key="2">
    <source>
        <dbReference type="EMBL" id="RQW13571.1"/>
    </source>
</evidence>
<dbReference type="Proteomes" id="UP000282529">
    <property type="component" value="Unassembled WGS sequence"/>
</dbReference>